<accession>A0A3P3WE77</accession>
<evidence type="ECO:0000313" key="1">
    <source>
        <dbReference type="EMBL" id="RRJ92708.1"/>
    </source>
</evidence>
<evidence type="ECO:0000313" key="2">
    <source>
        <dbReference type="Proteomes" id="UP000275719"/>
    </source>
</evidence>
<organism evidence="1 2">
    <name type="scientific">Paenimyroides tangerinum</name>
    <dbReference type="NCBI Taxonomy" id="2488728"/>
    <lineage>
        <taxon>Bacteria</taxon>
        <taxon>Pseudomonadati</taxon>
        <taxon>Bacteroidota</taxon>
        <taxon>Flavobacteriia</taxon>
        <taxon>Flavobacteriales</taxon>
        <taxon>Flavobacteriaceae</taxon>
        <taxon>Paenimyroides</taxon>
    </lineage>
</organism>
<dbReference type="EMBL" id="RQVQ01000004">
    <property type="protein sequence ID" value="RRJ92708.1"/>
    <property type="molecule type" value="Genomic_DNA"/>
</dbReference>
<proteinExistence type="predicted"/>
<sequence>MRNYFKSIIFIFLFSTMCNAQKNKIILIYSSITKELPVKIVLKENVTDTITSTIILQYDVNNLSRFVYIDTFIDEKVHLITNKRKHNYKLDKIKYLEFVDENNKKNIFTIIPQIIKKNIVEVKSQGKINYYISYSDKNIIAESHGYAYIEKDGKWTKHKKWINRSLFEKIQNLISDEPDLAAKLNQREIPQSEIFEILAEYNSRKL</sequence>
<name>A0A3P3WE77_9FLAO</name>
<dbReference type="Proteomes" id="UP000275719">
    <property type="component" value="Unassembled WGS sequence"/>
</dbReference>
<dbReference type="AlphaFoldDB" id="A0A3P3WE77"/>
<comment type="caution">
    <text evidence="1">The sequence shown here is derived from an EMBL/GenBank/DDBJ whole genome shotgun (WGS) entry which is preliminary data.</text>
</comment>
<protein>
    <submittedName>
        <fullName evidence="1">Uncharacterized protein</fullName>
    </submittedName>
</protein>
<dbReference type="RefSeq" id="WP_148096337.1">
    <property type="nucleotide sequence ID" value="NZ_RQVQ01000004.1"/>
</dbReference>
<keyword evidence="2" id="KW-1185">Reference proteome</keyword>
<gene>
    <name evidence="1" type="ORF">EG240_02675</name>
</gene>
<reference evidence="1 2" key="1">
    <citation type="submission" date="2018-11" db="EMBL/GenBank/DDBJ databases">
        <title>Flavobacterium sp. nov., YIM 102701-2 draft genome.</title>
        <authorList>
            <person name="Li G."/>
            <person name="Jiang Y."/>
        </authorList>
    </citation>
    <scope>NUCLEOTIDE SEQUENCE [LARGE SCALE GENOMIC DNA]</scope>
    <source>
        <strain evidence="1 2">YIM 102701-2</strain>
    </source>
</reference>